<evidence type="ECO:0000256" key="4">
    <source>
        <dbReference type="ARBA" id="ARBA00023163"/>
    </source>
</evidence>
<dbReference type="PRINTS" id="PR00037">
    <property type="entry name" value="HTHLACR"/>
</dbReference>
<protein>
    <submittedName>
        <fullName evidence="7">DeoR/GlpR family transcriptional regulator of sugar metabolism</fullName>
    </submittedName>
</protein>
<feature type="region of interest" description="Disordered" evidence="5">
    <location>
        <begin position="1"/>
        <end position="21"/>
    </location>
</feature>
<keyword evidence="1" id="KW-0678">Repressor</keyword>
<keyword evidence="2" id="KW-0805">Transcription regulation</keyword>
<dbReference type="PROSITE" id="PS51000">
    <property type="entry name" value="HTH_DEOR_2"/>
    <property type="match status" value="1"/>
</dbReference>
<dbReference type="EMBL" id="JAUSVY010000001">
    <property type="protein sequence ID" value="MDQ0503713.1"/>
    <property type="molecule type" value="Genomic_DNA"/>
</dbReference>
<evidence type="ECO:0000256" key="2">
    <source>
        <dbReference type="ARBA" id="ARBA00023015"/>
    </source>
</evidence>
<dbReference type="PANTHER" id="PTHR30363:SF4">
    <property type="entry name" value="GLYCEROL-3-PHOSPHATE REGULON REPRESSOR"/>
    <property type="match status" value="1"/>
</dbReference>
<dbReference type="SMART" id="SM01134">
    <property type="entry name" value="DeoRC"/>
    <property type="match status" value="1"/>
</dbReference>
<dbReference type="Gene3D" id="1.10.10.10">
    <property type="entry name" value="Winged helix-like DNA-binding domain superfamily/Winged helix DNA-binding domain"/>
    <property type="match status" value="1"/>
</dbReference>
<dbReference type="SMART" id="SM00420">
    <property type="entry name" value="HTH_DEOR"/>
    <property type="match status" value="1"/>
</dbReference>
<evidence type="ECO:0000313" key="7">
    <source>
        <dbReference type="EMBL" id="MDQ0503713.1"/>
    </source>
</evidence>
<dbReference type="Pfam" id="PF00455">
    <property type="entry name" value="DeoRC"/>
    <property type="match status" value="1"/>
</dbReference>
<gene>
    <name evidence="7" type="ORF">QOZ94_000483</name>
</gene>
<keyword evidence="8" id="KW-1185">Reference proteome</keyword>
<dbReference type="PANTHER" id="PTHR30363">
    <property type="entry name" value="HTH-TYPE TRANSCRIPTIONAL REGULATOR SRLR-RELATED"/>
    <property type="match status" value="1"/>
</dbReference>
<dbReference type="InterPro" id="IPR014036">
    <property type="entry name" value="DeoR-like_C"/>
</dbReference>
<evidence type="ECO:0000259" key="6">
    <source>
        <dbReference type="PROSITE" id="PS51000"/>
    </source>
</evidence>
<dbReference type="InterPro" id="IPR001034">
    <property type="entry name" value="DeoR_HTH"/>
</dbReference>
<organism evidence="7 8">
    <name type="scientific">Xanthobacter agilis</name>
    <dbReference type="NCBI Taxonomy" id="47492"/>
    <lineage>
        <taxon>Bacteria</taxon>
        <taxon>Pseudomonadati</taxon>
        <taxon>Pseudomonadota</taxon>
        <taxon>Alphaproteobacteria</taxon>
        <taxon>Hyphomicrobiales</taxon>
        <taxon>Xanthobacteraceae</taxon>
        <taxon>Xanthobacter</taxon>
    </lineage>
</organism>
<sequence length="277" mass="30151">MSTDDLNEAQDAPEVGERARLSKTARHERIVRELMASSTLRVSELAAELNVSTETIRRDLFELNEKGLINRTYGGAVRPLGSEPAVSERHTLMVSEREAIAATAVKFIKPNEVVAIGAGATTTHVARRMAAECRDVTVITHSFSVATVLAANPTLTVIMCPGRYNGREGMMVGSETIEFLQSYNANWAILGASGITTEGLSEAEPGAASVYKTMMLRAVETLVVADHTKFSQQALAIWGRWHDIKRLVTDAPPPPAIARAMDRARVELVIARKRGDQ</sequence>
<dbReference type="InterPro" id="IPR050313">
    <property type="entry name" value="Carb_Metab_HTH_regulators"/>
</dbReference>
<dbReference type="Gene3D" id="3.40.50.1360">
    <property type="match status" value="1"/>
</dbReference>
<keyword evidence="3" id="KW-0238">DNA-binding</keyword>
<dbReference type="RefSeq" id="WP_237346726.1">
    <property type="nucleotide sequence ID" value="NZ_JABWGX010000022.1"/>
</dbReference>
<dbReference type="InterPro" id="IPR018356">
    <property type="entry name" value="Tscrpt_reg_HTH_DeoR_CS"/>
</dbReference>
<dbReference type="InterPro" id="IPR036388">
    <property type="entry name" value="WH-like_DNA-bd_sf"/>
</dbReference>
<evidence type="ECO:0000256" key="5">
    <source>
        <dbReference type="SAM" id="MobiDB-lite"/>
    </source>
</evidence>
<dbReference type="SUPFAM" id="SSF46785">
    <property type="entry name" value="Winged helix' DNA-binding domain"/>
    <property type="match status" value="1"/>
</dbReference>
<comment type="caution">
    <text evidence="7">The sequence shown here is derived from an EMBL/GenBank/DDBJ whole genome shotgun (WGS) entry which is preliminary data.</text>
</comment>
<dbReference type="InterPro" id="IPR036390">
    <property type="entry name" value="WH_DNA-bd_sf"/>
</dbReference>
<evidence type="ECO:0000256" key="1">
    <source>
        <dbReference type="ARBA" id="ARBA00022491"/>
    </source>
</evidence>
<accession>A0ABU0L995</accession>
<reference evidence="7 8" key="1">
    <citation type="submission" date="2023-07" db="EMBL/GenBank/DDBJ databases">
        <title>Genomic Encyclopedia of Type Strains, Phase IV (KMG-IV): sequencing the most valuable type-strain genomes for metagenomic binning, comparative biology and taxonomic classification.</title>
        <authorList>
            <person name="Goeker M."/>
        </authorList>
    </citation>
    <scope>NUCLEOTIDE SEQUENCE [LARGE SCALE GENOMIC DNA]</scope>
    <source>
        <strain evidence="7 8">DSM 3770</strain>
    </source>
</reference>
<dbReference type="InterPro" id="IPR037171">
    <property type="entry name" value="NagB/RpiA_transferase-like"/>
</dbReference>
<name>A0ABU0L995_XANAG</name>
<evidence type="ECO:0000313" key="8">
    <source>
        <dbReference type="Proteomes" id="UP001241747"/>
    </source>
</evidence>
<keyword evidence="4" id="KW-0804">Transcription</keyword>
<dbReference type="Pfam" id="PF08220">
    <property type="entry name" value="HTH_DeoR"/>
    <property type="match status" value="1"/>
</dbReference>
<dbReference type="PROSITE" id="PS00894">
    <property type="entry name" value="HTH_DEOR_1"/>
    <property type="match status" value="1"/>
</dbReference>
<dbReference type="Proteomes" id="UP001241747">
    <property type="component" value="Unassembled WGS sequence"/>
</dbReference>
<proteinExistence type="predicted"/>
<evidence type="ECO:0000256" key="3">
    <source>
        <dbReference type="ARBA" id="ARBA00023125"/>
    </source>
</evidence>
<feature type="domain" description="HTH deoR-type" evidence="6">
    <location>
        <begin position="23"/>
        <end position="78"/>
    </location>
</feature>
<dbReference type="SUPFAM" id="SSF100950">
    <property type="entry name" value="NagB/RpiA/CoA transferase-like"/>
    <property type="match status" value="1"/>
</dbReference>